<dbReference type="Pfam" id="PF17762">
    <property type="entry name" value="HTH_ParB"/>
    <property type="match status" value="1"/>
</dbReference>
<dbReference type="GO" id="GO:0003677">
    <property type="term" value="F:DNA binding"/>
    <property type="evidence" value="ECO:0007669"/>
    <property type="project" value="UniProtKB-KW"/>
</dbReference>
<dbReference type="eggNOG" id="COG1475">
    <property type="taxonomic scope" value="Bacteria"/>
</dbReference>
<evidence type="ECO:0000256" key="2">
    <source>
        <dbReference type="ARBA" id="ARBA00006295"/>
    </source>
</evidence>
<dbReference type="RefSeq" id="WP_004094991.1">
    <property type="nucleotide sequence ID" value="NZ_AFGF01000074.1"/>
</dbReference>
<feature type="compositionally biased region" description="Polar residues" evidence="5">
    <location>
        <begin position="19"/>
        <end position="30"/>
    </location>
</feature>
<accession>F7NIG8</accession>
<dbReference type="GO" id="GO:0009295">
    <property type="term" value="C:nucleoid"/>
    <property type="evidence" value="ECO:0007669"/>
    <property type="project" value="UniProtKB-SubCell"/>
</dbReference>
<dbReference type="OrthoDB" id="9802051at2"/>
<keyword evidence="8" id="KW-1185">Reference proteome</keyword>
<dbReference type="Pfam" id="PF02195">
    <property type="entry name" value="ParB_N"/>
    <property type="match status" value="1"/>
</dbReference>
<dbReference type="PANTHER" id="PTHR33375:SF1">
    <property type="entry name" value="CHROMOSOME-PARTITIONING PROTEIN PARB-RELATED"/>
    <property type="match status" value="1"/>
</dbReference>
<dbReference type="AlphaFoldDB" id="F7NIG8"/>
<sequence>MSKQRGLGRGLDALFPGSQGPQRDQSNEQEPVQEIPIGEIVPNRFQPRRVFDQEALNELANSIQQYGVLQPVVVRRNLNEYELVAGERRLRASKIAGLTMIPAIIRDYTDSEMTEIALIENLQREDLNPIEEAMAFKRLIEEFGLTQEEVARKIGRSRSMIANVIRLLNLQPAVQDFVSRGTLSMGHARPLLGLEDAETQLEAAQTIIEEDLSARDAEELVKRMAASPRQPKQKVQEKREFFLVEAEDRLKLILGTQVRIKPGKMKSKIEIEYYSGEELERIIERLSVEQAIAPLKVKGPLVV</sequence>
<dbReference type="Proteomes" id="UP000003240">
    <property type="component" value="Unassembled WGS sequence"/>
</dbReference>
<dbReference type="GO" id="GO:0005694">
    <property type="term" value="C:chromosome"/>
    <property type="evidence" value="ECO:0007669"/>
    <property type="project" value="TreeGrafter"/>
</dbReference>
<keyword evidence="3" id="KW-0159">Chromosome partition</keyword>
<feature type="region of interest" description="Disordered" evidence="5">
    <location>
        <begin position="1"/>
        <end position="38"/>
    </location>
</feature>
<dbReference type="Pfam" id="PF23552">
    <property type="entry name" value="ParB_C"/>
    <property type="match status" value="1"/>
</dbReference>
<dbReference type="PANTHER" id="PTHR33375">
    <property type="entry name" value="CHROMOSOME-PARTITIONING PROTEIN PARB-RELATED"/>
    <property type="match status" value="1"/>
</dbReference>
<evidence type="ECO:0000256" key="5">
    <source>
        <dbReference type="SAM" id="MobiDB-lite"/>
    </source>
</evidence>
<comment type="subcellular location">
    <subcellularLocation>
        <location evidence="1">Cytoplasm</location>
        <location evidence="1">Nucleoid</location>
    </subcellularLocation>
</comment>
<evidence type="ECO:0000313" key="7">
    <source>
        <dbReference type="EMBL" id="EGO64198.1"/>
    </source>
</evidence>
<dbReference type="CDD" id="cd00093">
    <property type="entry name" value="HTH_XRE"/>
    <property type="match status" value="1"/>
</dbReference>
<dbReference type="InterPro" id="IPR050336">
    <property type="entry name" value="Chromosome_partition/occlusion"/>
</dbReference>
<protein>
    <submittedName>
        <fullName evidence="7">Chromosome segregation DNA-binding protein</fullName>
    </submittedName>
</protein>
<dbReference type="FunFam" id="1.10.10.2830:FF:000001">
    <property type="entry name" value="Chromosome partitioning protein ParB"/>
    <property type="match status" value="1"/>
</dbReference>
<name>F7NIG8_9FIRM</name>
<feature type="domain" description="HTH cro/C1-type" evidence="6">
    <location>
        <begin position="136"/>
        <end position="163"/>
    </location>
</feature>
<dbReference type="GO" id="GO:0007059">
    <property type="term" value="P:chromosome segregation"/>
    <property type="evidence" value="ECO:0007669"/>
    <property type="project" value="UniProtKB-KW"/>
</dbReference>
<evidence type="ECO:0000256" key="4">
    <source>
        <dbReference type="ARBA" id="ARBA00023125"/>
    </source>
</evidence>
<dbReference type="SMART" id="SM00470">
    <property type="entry name" value="ParB"/>
    <property type="match status" value="1"/>
</dbReference>
<comment type="similarity">
    <text evidence="2">Belongs to the ParB family.</text>
</comment>
<comment type="caution">
    <text evidence="7">The sequence shown here is derived from an EMBL/GenBank/DDBJ whole genome shotgun (WGS) entry which is preliminary data.</text>
</comment>
<dbReference type="InterPro" id="IPR036086">
    <property type="entry name" value="ParB/Sulfiredoxin_sf"/>
</dbReference>
<dbReference type="Gene3D" id="3.90.1530.30">
    <property type="match status" value="1"/>
</dbReference>
<dbReference type="SUPFAM" id="SSF109709">
    <property type="entry name" value="KorB DNA-binding domain-like"/>
    <property type="match status" value="1"/>
</dbReference>
<dbReference type="PROSITE" id="PS50943">
    <property type="entry name" value="HTH_CROC1"/>
    <property type="match status" value="1"/>
</dbReference>
<evidence type="ECO:0000259" key="6">
    <source>
        <dbReference type="PROSITE" id="PS50943"/>
    </source>
</evidence>
<dbReference type="FunFam" id="3.90.1530.30:FF:000001">
    <property type="entry name" value="Chromosome partitioning protein ParB"/>
    <property type="match status" value="1"/>
</dbReference>
<dbReference type="EMBL" id="AFGF01000074">
    <property type="protein sequence ID" value="EGO64198.1"/>
    <property type="molecule type" value="Genomic_DNA"/>
</dbReference>
<dbReference type="InterPro" id="IPR001387">
    <property type="entry name" value="Cro/C1-type_HTH"/>
</dbReference>
<dbReference type="SUPFAM" id="SSF110849">
    <property type="entry name" value="ParB/Sulfiredoxin"/>
    <property type="match status" value="1"/>
</dbReference>
<dbReference type="InterPro" id="IPR004437">
    <property type="entry name" value="ParB/RepB/Spo0J"/>
</dbReference>
<dbReference type="InterPro" id="IPR003115">
    <property type="entry name" value="ParB_N"/>
</dbReference>
<dbReference type="InterPro" id="IPR057240">
    <property type="entry name" value="ParB_dimer_C"/>
</dbReference>
<dbReference type="CDD" id="cd16393">
    <property type="entry name" value="SPO0J_N"/>
    <property type="match status" value="1"/>
</dbReference>
<gene>
    <name evidence="7" type="ORF">ALO_09354</name>
</gene>
<proteinExistence type="inferred from homology"/>
<organism evidence="7 8">
    <name type="scientific">Acetonema longum DSM 6540</name>
    <dbReference type="NCBI Taxonomy" id="1009370"/>
    <lineage>
        <taxon>Bacteria</taxon>
        <taxon>Bacillati</taxon>
        <taxon>Bacillota</taxon>
        <taxon>Negativicutes</taxon>
        <taxon>Acetonemataceae</taxon>
        <taxon>Acetonema</taxon>
    </lineage>
</organism>
<evidence type="ECO:0000256" key="1">
    <source>
        <dbReference type="ARBA" id="ARBA00004453"/>
    </source>
</evidence>
<evidence type="ECO:0000256" key="3">
    <source>
        <dbReference type="ARBA" id="ARBA00022829"/>
    </source>
</evidence>
<reference evidence="7 8" key="1">
    <citation type="journal article" date="2011" name="EMBO J.">
        <title>Structural diversity of bacterial flagellar motors.</title>
        <authorList>
            <person name="Chen S."/>
            <person name="Beeby M."/>
            <person name="Murphy G.E."/>
            <person name="Leadbetter J.R."/>
            <person name="Hendrixson D.R."/>
            <person name="Briegel A."/>
            <person name="Li Z."/>
            <person name="Shi J."/>
            <person name="Tocheva E.I."/>
            <person name="Muller A."/>
            <person name="Dobro M.J."/>
            <person name="Jensen G.J."/>
        </authorList>
    </citation>
    <scope>NUCLEOTIDE SEQUENCE [LARGE SCALE GENOMIC DNA]</scope>
    <source>
        <strain evidence="7 8">DSM 6540</strain>
    </source>
</reference>
<dbReference type="Gene3D" id="1.10.10.2830">
    <property type="match status" value="1"/>
</dbReference>
<dbReference type="GO" id="GO:0045881">
    <property type="term" value="P:positive regulation of sporulation resulting in formation of a cellular spore"/>
    <property type="evidence" value="ECO:0007669"/>
    <property type="project" value="TreeGrafter"/>
</dbReference>
<dbReference type="NCBIfam" id="TIGR00180">
    <property type="entry name" value="parB_part"/>
    <property type="match status" value="1"/>
</dbReference>
<dbReference type="InterPro" id="IPR041468">
    <property type="entry name" value="HTH_ParB/Spo0J"/>
</dbReference>
<keyword evidence="4 7" id="KW-0238">DNA-binding</keyword>
<evidence type="ECO:0000313" key="8">
    <source>
        <dbReference type="Proteomes" id="UP000003240"/>
    </source>
</evidence>
<dbReference type="STRING" id="1009370.ALO_09354"/>